<proteinExistence type="predicted"/>
<accession>A0A2K4ZPD4</accession>
<organism evidence="1 2">
    <name type="scientific">Acetatifactor muris</name>
    <dbReference type="NCBI Taxonomy" id="879566"/>
    <lineage>
        <taxon>Bacteria</taxon>
        <taxon>Bacillati</taxon>
        <taxon>Bacillota</taxon>
        <taxon>Clostridia</taxon>
        <taxon>Lachnospirales</taxon>
        <taxon>Lachnospiraceae</taxon>
        <taxon>Acetatifactor</taxon>
    </lineage>
</organism>
<reference evidence="1 2" key="1">
    <citation type="submission" date="2018-01" db="EMBL/GenBank/DDBJ databases">
        <authorList>
            <person name="Gaut B.S."/>
            <person name="Morton B.R."/>
            <person name="Clegg M.T."/>
            <person name="Duvall M.R."/>
        </authorList>
    </citation>
    <scope>NUCLEOTIDE SEQUENCE [LARGE SCALE GENOMIC DNA]</scope>
    <source>
        <strain evidence="1">GP69</strain>
    </source>
</reference>
<keyword evidence="2" id="KW-1185">Reference proteome</keyword>
<sequence>MTRETIIQNIMNNYGKYGITEDMVEEVMDAGLEGGMNYDLIYLDMCRRISEITGEEFVCSASDLARAYGVPDDKMAKIIEEARQELIEAGEEPDEYFREVPVHRFMM</sequence>
<evidence type="ECO:0000313" key="2">
    <source>
        <dbReference type="Proteomes" id="UP000236311"/>
    </source>
</evidence>
<dbReference type="AlphaFoldDB" id="A0A2K4ZPD4"/>
<dbReference type="EMBL" id="OFSM01000046">
    <property type="protein sequence ID" value="SOY32320.1"/>
    <property type="molecule type" value="Genomic_DNA"/>
</dbReference>
<gene>
    <name evidence="1" type="ORF">AMURIS_05078</name>
</gene>
<protein>
    <submittedName>
        <fullName evidence="1">Uncharacterized protein</fullName>
    </submittedName>
</protein>
<evidence type="ECO:0000313" key="1">
    <source>
        <dbReference type="EMBL" id="SOY32320.1"/>
    </source>
</evidence>
<name>A0A2K4ZPD4_9FIRM</name>
<dbReference type="Proteomes" id="UP000236311">
    <property type="component" value="Unassembled WGS sequence"/>
</dbReference>